<protein>
    <recommendedName>
        <fullName evidence="3">ribonuclease H</fullName>
        <ecNumber evidence="3">3.1.26.4</ecNumber>
    </recommendedName>
</protein>
<gene>
    <name evidence="9" type="ORF">O3P69_010393</name>
</gene>
<dbReference type="CDD" id="cd09276">
    <property type="entry name" value="Rnase_HI_RT_non_LTR"/>
    <property type="match status" value="1"/>
</dbReference>
<dbReference type="SUPFAM" id="SSF53098">
    <property type="entry name" value="Ribonuclease H-like"/>
    <property type="match status" value="1"/>
</dbReference>
<evidence type="ECO:0000256" key="5">
    <source>
        <dbReference type="ARBA" id="ARBA00022723"/>
    </source>
</evidence>
<proteinExistence type="inferred from homology"/>
<dbReference type="GO" id="GO:0046872">
    <property type="term" value="F:metal ion binding"/>
    <property type="evidence" value="ECO:0007669"/>
    <property type="project" value="UniProtKB-KW"/>
</dbReference>
<accession>A0AAW0TVP1</accession>
<evidence type="ECO:0000259" key="8">
    <source>
        <dbReference type="PROSITE" id="PS50879"/>
    </source>
</evidence>
<evidence type="ECO:0000256" key="4">
    <source>
        <dbReference type="ARBA" id="ARBA00022722"/>
    </source>
</evidence>
<name>A0AAW0TVP1_SCYPA</name>
<dbReference type="InterPro" id="IPR036691">
    <property type="entry name" value="Endo/exonu/phosph_ase_sf"/>
</dbReference>
<dbReference type="PROSITE" id="PS50879">
    <property type="entry name" value="RNASE_H_1"/>
    <property type="match status" value="1"/>
</dbReference>
<keyword evidence="10" id="KW-1185">Reference proteome</keyword>
<keyword evidence="5" id="KW-0479">Metal-binding</keyword>
<reference evidence="9 10" key="1">
    <citation type="submission" date="2023-03" db="EMBL/GenBank/DDBJ databases">
        <title>High-quality genome of Scylla paramamosain provides insights in environmental adaptation.</title>
        <authorList>
            <person name="Zhang L."/>
        </authorList>
    </citation>
    <scope>NUCLEOTIDE SEQUENCE [LARGE SCALE GENOMIC DNA]</scope>
    <source>
        <strain evidence="9">LZ_2023a</strain>
        <tissue evidence="9">Muscle</tissue>
    </source>
</reference>
<evidence type="ECO:0000256" key="7">
    <source>
        <dbReference type="ARBA" id="ARBA00022801"/>
    </source>
</evidence>
<evidence type="ECO:0000256" key="1">
    <source>
        <dbReference type="ARBA" id="ARBA00000077"/>
    </source>
</evidence>
<dbReference type="EMBL" id="JARAKH010000025">
    <property type="protein sequence ID" value="KAK8390652.1"/>
    <property type="molecule type" value="Genomic_DNA"/>
</dbReference>
<evidence type="ECO:0000313" key="9">
    <source>
        <dbReference type="EMBL" id="KAK8390652.1"/>
    </source>
</evidence>
<dbReference type="Gene3D" id="3.60.10.10">
    <property type="entry name" value="Endonuclease/exonuclease/phosphatase"/>
    <property type="match status" value="1"/>
</dbReference>
<sequence>MPNTIFRLSGYQVFLTPQTGGTNGLATLVKNTLPAIKIADTPDCGEGNEVLGVRVTTRNNELAIYNVYRKANTDFIASELLSTVYYDTVLIGGDFNAHHPQFNPNLGKINAAGRQIVSLLEHIPEWNIKHINWPTFQQDLDTWSETYITPDDINEAEKNLVQAFHAALDKACPVSSHSNRHYKDHWFYDDEVKELYARVNSARKRFRRQRTEDNKELLQAAVRSSDRRLKEIRREKWLEWCSQLNAHTSLARLWDHIRRVTGKTRTRAPLHPTPQVEAERLATLFRDRASSAQLPTNTRRRQDDRLLARRNTIATACQQPSPSDLISQGNAKHRKAQVALLKIEQMCTELGLKINPLKTKAMLIKERRIPEGNLRIQDTDIEWVQKHQCLGIHFDYRLSFKPQVEYLKERMDTRINAMKGMTALSSGADYDVLRSYYVHAVRSLIDYSSIALVGLNPTELHALQVQQNKAMRLIVGAPIWTKLSNLQVETGIAPVEARITKNVAVATAKLLTTPGYPLTRSRLRTAAAQGEQFDTTRWTRKANIALSSSGLRYVGALDEDTACEGYTEPPPWTENHTVYSCKLPEAPRDDTVRRRIHGELQIARLTINDAAVFYTDGSVDEDGRSGAAFIYNGEQFLTRLSDGCSSMQAEMVAIQQATAHATTLPNTDIIIHTDSQSAMEALQARNLKDNIRLTTSVKRNIRELQRQRKTVTINWIPSHVGIHGNESADMAAKTAALLAEVTTHVQPSLSAMKMAARRRETTITTNRNRTYAAEGSRSCQWYRGVTDGKRLRIPRGTPRTLRVHLHRLRLGYVCNWRIRQQEVRPCAHCGVHQEEPLLHWVLQCDKTEQLRHQLSTHHMNPQEIEARGTAVRMLKTLFSSHMDILTNTIQQYPPPR</sequence>
<organism evidence="9 10">
    <name type="scientific">Scylla paramamosain</name>
    <name type="common">Mud crab</name>
    <dbReference type="NCBI Taxonomy" id="85552"/>
    <lineage>
        <taxon>Eukaryota</taxon>
        <taxon>Metazoa</taxon>
        <taxon>Ecdysozoa</taxon>
        <taxon>Arthropoda</taxon>
        <taxon>Crustacea</taxon>
        <taxon>Multicrustacea</taxon>
        <taxon>Malacostraca</taxon>
        <taxon>Eumalacostraca</taxon>
        <taxon>Eucarida</taxon>
        <taxon>Decapoda</taxon>
        <taxon>Pleocyemata</taxon>
        <taxon>Brachyura</taxon>
        <taxon>Eubrachyura</taxon>
        <taxon>Portunoidea</taxon>
        <taxon>Portunidae</taxon>
        <taxon>Portuninae</taxon>
        <taxon>Scylla</taxon>
    </lineage>
</organism>
<comment type="caution">
    <text evidence="9">The sequence shown here is derived from an EMBL/GenBank/DDBJ whole genome shotgun (WGS) entry which is preliminary data.</text>
</comment>
<dbReference type="GO" id="GO:0043137">
    <property type="term" value="P:DNA replication, removal of RNA primer"/>
    <property type="evidence" value="ECO:0007669"/>
    <property type="project" value="TreeGrafter"/>
</dbReference>
<keyword evidence="4" id="KW-0540">Nuclease</keyword>
<evidence type="ECO:0000256" key="2">
    <source>
        <dbReference type="ARBA" id="ARBA00005300"/>
    </source>
</evidence>
<feature type="domain" description="RNase H type-1" evidence="8">
    <location>
        <begin position="607"/>
        <end position="737"/>
    </location>
</feature>
<keyword evidence="6" id="KW-0255">Endonuclease</keyword>
<comment type="catalytic activity">
    <reaction evidence="1">
        <text>Endonucleolytic cleavage to 5'-phosphomonoester.</text>
        <dbReference type="EC" id="3.1.26.4"/>
    </reaction>
</comment>
<dbReference type="Gene3D" id="3.30.420.10">
    <property type="entry name" value="Ribonuclease H-like superfamily/Ribonuclease H"/>
    <property type="match status" value="1"/>
</dbReference>
<dbReference type="InterPro" id="IPR012337">
    <property type="entry name" value="RNaseH-like_sf"/>
</dbReference>
<dbReference type="PANTHER" id="PTHR10642">
    <property type="entry name" value="RIBONUCLEASE H1"/>
    <property type="match status" value="1"/>
</dbReference>
<evidence type="ECO:0000256" key="3">
    <source>
        <dbReference type="ARBA" id="ARBA00012180"/>
    </source>
</evidence>
<dbReference type="EC" id="3.1.26.4" evidence="3"/>
<dbReference type="GO" id="GO:0003676">
    <property type="term" value="F:nucleic acid binding"/>
    <property type="evidence" value="ECO:0007669"/>
    <property type="project" value="InterPro"/>
</dbReference>
<dbReference type="InterPro" id="IPR050092">
    <property type="entry name" value="RNase_H"/>
</dbReference>
<dbReference type="Pfam" id="PF00075">
    <property type="entry name" value="RNase_H"/>
    <property type="match status" value="1"/>
</dbReference>
<dbReference type="SUPFAM" id="SSF56219">
    <property type="entry name" value="DNase I-like"/>
    <property type="match status" value="1"/>
</dbReference>
<dbReference type="AlphaFoldDB" id="A0AAW0TVP1"/>
<dbReference type="Proteomes" id="UP001487740">
    <property type="component" value="Unassembled WGS sequence"/>
</dbReference>
<dbReference type="PANTHER" id="PTHR10642:SF26">
    <property type="entry name" value="RIBONUCLEASE H1"/>
    <property type="match status" value="1"/>
</dbReference>
<keyword evidence="7" id="KW-0378">Hydrolase</keyword>
<comment type="similarity">
    <text evidence="2">Belongs to the RNase H family.</text>
</comment>
<dbReference type="InterPro" id="IPR036397">
    <property type="entry name" value="RNaseH_sf"/>
</dbReference>
<dbReference type="InterPro" id="IPR002156">
    <property type="entry name" value="RNaseH_domain"/>
</dbReference>
<evidence type="ECO:0000256" key="6">
    <source>
        <dbReference type="ARBA" id="ARBA00022759"/>
    </source>
</evidence>
<evidence type="ECO:0000313" key="10">
    <source>
        <dbReference type="Proteomes" id="UP001487740"/>
    </source>
</evidence>
<dbReference type="GO" id="GO:0004523">
    <property type="term" value="F:RNA-DNA hybrid ribonuclease activity"/>
    <property type="evidence" value="ECO:0007669"/>
    <property type="project" value="UniProtKB-EC"/>
</dbReference>